<accession>A0A5E7VR46</accession>
<organism evidence="2 3">
    <name type="scientific">Pseudomonas fluorescens</name>
    <dbReference type="NCBI Taxonomy" id="294"/>
    <lineage>
        <taxon>Bacteria</taxon>
        <taxon>Pseudomonadati</taxon>
        <taxon>Pseudomonadota</taxon>
        <taxon>Gammaproteobacteria</taxon>
        <taxon>Pseudomonadales</taxon>
        <taxon>Pseudomonadaceae</taxon>
        <taxon>Pseudomonas</taxon>
    </lineage>
</organism>
<evidence type="ECO:0000313" key="3">
    <source>
        <dbReference type="Proteomes" id="UP000412311"/>
    </source>
</evidence>
<dbReference type="EMBL" id="CABVJG010000025">
    <property type="protein sequence ID" value="VVQ25037.1"/>
    <property type="molecule type" value="Genomic_DNA"/>
</dbReference>
<dbReference type="Pfam" id="PF09836">
    <property type="entry name" value="DUF2063"/>
    <property type="match status" value="1"/>
</dbReference>
<gene>
    <name evidence="2" type="ORF">PS925_05652</name>
</gene>
<name>A0A5E7VR46_PSEFL</name>
<sequence length="264" mass="29137">MTLEQLAALQASFAQALDASPSAATLPHGWFNGDADDWRRFSRYRSGLWQHQAQSLALTYPVLQALVGEDFLRTLAYDYGREYPSRHPDLSRFGEHLPAYLADYPATREYPYLPAMAALEWAVHCAARAEDAVALNTRDLAAMSSEQIDAQHLTLHAGCALLHSEWSIASLWNAHVDPAQAFPDLQPGRYCALVYRHGWQVKVREVDPAEAAALARFRDRASLGEALLAAQAQLADESPVSGLIDSAALLTRWLNEAVLIAVDN</sequence>
<dbReference type="Gene3D" id="1.10.150.690">
    <property type="entry name" value="DUF2063"/>
    <property type="match status" value="1"/>
</dbReference>
<dbReference type="InterPro" id="IPR018640">
    <property type="entry name" value="DUF2063"/>
</dbReference>
<protein>
    <recommendedName>
        <fullName evidence="1">Putative DNA-binding domain-containing protein</fullName>
    </recommendedName>
</protein>
<feature type="domain" description="Putative DNA-binding" evidence="1">
    <location>
        <begin position="9"/>
        <end position="101"/>
    </location>
</feature>
<dbReference type="InterPro" id="IPR044922">
    <property type="entry name" value="DUF2063_N_sf"/>
</dbReference>
<reference evidence="2 3" key="1">
    <citation type="submission" date="2019-09" db="EMBL/GenBank/DDBJ databases">
        <authorList>
            <person name="Chandra G."/>
            <person name="Truman W A."/>
        </authorList>
    </citation>
    <scope>NUCLEOTIDE SEQUENCE [LARGE SCALE GENOMIC DNA]</scope>
    <source>
        <strain evidence="2">PS925</strain>
    </source>
</reference>
<evidence type="ECO:0000313" key="2">
    <source>
        <dbReference type="EMBL" id="VVQ25037.1"/>
    </source>
</evidence>
<proteinExistence type="predicted"/>
<dbReference type="RefSeq" id="WP_150795575.1">
    <property type="nucleotide sequence ID" value="NZ_CABVJG010000025.1"/>
</dbReference>
<dbReference type="AlphaFoldDB" id="A0A5E7VR46"/>
<evidence type="ECO:0000259" key="1">
    <source>
        <dbReference type="Pfam" id="PF09836"/>
    </source>
</evidence>
<dbReference type="Proteomes" id="UP000412311">
    <property type="component" value="Unassembled WGS sequence"/>
</dbReference>